<evidence type="ECO:0000313" key="1">
    <source>
        <dbReference type="EMBL" id="QIJ71147.1"/>
    </source>
</evidence>
<evidence type="ECO:0000313" key="2">
    <source>
        <dbReference type="Proteomes" id="UP000502179"/>
    </source>
</evidence>
<keyword evidence="2" id="KW-1185">Reference proteome</keyword>
<dbReference type="RefSeq" id="WP_166031369.1">
    <property type="nucleotide sequence ID" value="NZ_CP048877.1"/>
</dbReference>
<reference evidence="1 2" key="1">
    <citation type="submission" date="2020-02" db="EMBL/GenBank/DDBJ databases">
        <title>Genome analysis of Thermosulfuriphilus ammonigenes ST65T, an anaerobic thermophilic chemolithoautotrophic bacterium isolated from a deep-sea hydrothermal vent.</title>
        <authorList>
            <person name="Slobodkina G."/>
            <person name="Allioux M."/>
            <person name="Merkel A."/>
            <person name="Alain K."/>
            <person name="Jebbar M."/>
            <person name="Slobodkin A."/>
        </authorList>
    </citation>
    <scope>NUCLEOTIDE SEQUENCE [LARGE SCALE GENOMIC DNA]</scope>
    <source>
        <strain evidence="1 2">ST65</strain>
    </source>
</reference>
<sequence>MGSIGSPKGKDLKTMAEDVFSSEKREDIWAIIISLIVLLLSMAFPQEIYHFFKKTLFIF</sequence>
<gene>
    <name evidence="1" type="ORF">G4V39_02150</name>
</gene>
<organism evidence="1 2">
    <name type="scientific">Thermosulfuriphilus ammonigenes</name>
    <dbReference type="NCBI Taxonomy" id="1936021"/>
    <lineage>
        <taxon>Bacteria</taxon>
        <taxon>Pseudomonadati</taxon>
        <taxon>Thermodesulfobacteriota</taxon>
        <taxon>Thermodesulfobacteria</taxon>
        <taxon>Thermodesulfobacteriales</taxon>
        <taxon>Thermodesulfobacteriaceae</taxon>
        <taxon>Thermosulfuriphilus</taxon>
    </lineage>
</organism>
<dbReference type="EMBL" id="CP048877">
    <property type="protein sequence ID" value="QIJ71147.1"/>
    <property type="molecule type" value="Genomic_DNA"/>
</dbReference>
<protein>
    <submittedName>
        <fullName evidence="1">Uncharacterized protein</fullName>
    </submittedName>
</protein>
<accession>A0A6G7PU86</accession>
<dbReference type="KEGG" id="tav:G4V39_02150"/>
<proteinExistence type="predicted"/>
<name>A0A6G7PU86_9BACT</name>
<dbReference type="Proteomes" id="UP000502179">
    <property type="component" value="Chromosome"/>
</dbReference>
<dbReference type="AlphaFoldDB" id="A0A6G7PU86"/>